<reference evidence="5" key="2">
    <citation type="submission" date="2013-12" db="EMBL/GenBank/DDBJ databases">
        <title>Evolution of pathogenesis and genome organization in the Tremellales.</title>
        <authorList>
            <person name="Cuomo C."/>
            <person name="Litvintseva A."/>
            <person name="Heitman J."/>
            <person name="Chen Y."/>
            <person name="Sun S."/>
            <person name="Springer D."/>
            <person name="Dromer F."/>
            <person name="Young S."/>
            <person name="Zeng Q."/>
            <person name="Chapman S."/>
            <person name="Gujja S."/>
            <person name="Saif S."/>
            <person name="Birren B."/>
        </authorList>
    </citation>
    <scope>NUCLEOTIDE SEQUENCE [LARGE SCALE GENOMIC DNA]</scope>
    <source>
        <strain evidence="5">BCC8398</strain>
    </source>
</reference>
<dbReference type="Proteomes" id="UP000092666">
    <property type="component" value="Unassembled WGS sequence"/>
</dbReference>
<evidence type="ECO:0000313" key="5">
    <source>
        <dbReference type="Proteomes" id="UP000092666"/>
    </source>
</evidence>
<organism evidence="4 5">
    <name type="scientific">Kwoniella heveanensis BCC8398</name>
    <dbReference type="NCBI Taxonomy" id="1296120"/>
    <lineage>
        <taxon>Eukaryota</taxon>
        <taxon>Fungi</taxon>
        <taxon>Dikarya</taxon>
        <taxon>Basidiomycota</taxon>
        <taxon>Agaricomycotina</taxon>
        <taxon>Tremellomycetes</taxon>
        <taxon>Tremellales</taxon>
        <taxon>Cryptococcaceae</taxon>
        <taxon>Kwoniella</taxon>
    </lineage>
</organism>
<keyword evidence="2" id="KW-0472">Membrane</keyword>
<keyword evidence="2" id="KW-0812">Transmembrane</keyword>
<dbReference type="Gene3D" id="3.40.50.720">
    <property type="entry name" value="NAD(P)-binding Rossmann-like Domain"/>
    <property type="match status" value="1"/>
</dbReference>
<feature type="transmembrane region" description="Helical" evidence="2">
    <location>
        <begin position="325"/>
        <end position="347"/>
    </location>
</feature>
<comment type="similarity">
    <text evidence="1">Belongs to the saccharopine dehydrogenase family.</text>
</comment>
<evidence type="ECO:0000256" key="2">
    <source>
        <dbReference type="SAM" id="Phobius"/>
    </source>
</evidence>
<sequence length="475" mass="51116">MATTYASVVAEHDGTHHPSSNGDRKPTLIIYGATSFTARQLILYLDTHTDGKLFDFILAGRNQTKLETTNQKLAGGKRKIAVCQLNDEEAVKKLVEKGDVVVNLAGPFRWHNAEALIRECARTGKHYVDLNGESAWLATEIIPRYHDLASSTGACIVPSCGFDSVPSDITLYTALKTLQTKYGKQATIADSTSLFKLKGGSMSGGTIQTMYSVAELPKDQRRSGEFDLVPKSAPLASRRSTIPSLAYALDIPGQAKRFASFFFMYPFNRTIIRRSAYLSTLNNNDDQTQSIAQGNGNGSPDAEPVHDLTKEMKYAEGMDTGKGKWGSGLFSAGLFLAFGLFFGSSLIRKLASYILPKAGEGATDENLHKASYVVTNVSTSNPLPEIGTVKVITTFKAHGDPGYLSTCHLLAESALSLVLPPPSSSTSLPPLARKGGCLTPATALGGVLVDRLNRSGKVTIESRVVESEVGKKKDL</sequence>
<dbReference type="Pfam" id="PF03435">
    <property type="entry name" value="Sacchrp_dh_NADP"/>
    <property type="match status" value="1"/>
</dbReference>
<dbReference type="EMBL" id="KI669501">
    <property type="protein sequence ID" value="OCF34260.1"/>
    <property type="molecule type" value="Genomic_DNA"/>
</dbReference>
<dbReference type="InterPro" id="IPR036291">
    <property type="entry name" value="NAD(P)-bd_dom_sf"/>
</dbReference>
<accession>A0A1B9GT66</accession>
<dbReference type="SUPFAM" id="SSF51735">
    <property type="entry name" value="NAD(P)-binding Rossmann-fold domains"/>
    <property type="match status" value="1"/>
</dbReference>
<evidence type="ECO:0000259" key="3">
    <source>
        <dbReference type="Pfam" id="PF03435"/>
    </source>
</evidence>
<name>A0A1B9GT66_9TREE</name>
<evidence type="ECO:0000313" key="4">
    <source>
        <dbReference type="EMBL" id="OCF34260.1"/>
    </source>
</evidence>
<dbReference type="GO" id="GO:0005886">
    <property type="term" value="C:plasma membrane"/>
    <property type="evidence" value="ECO:0007669"/>
    <property type="project" value="TreeGrafter"/>
</dbReference>
<dbReference type="OrthoDB" id="10268090at2759"/>
<feature type="domain" description="Saccharopine dehydrogenase NADP binding" evidence="3">
    <location>
        <begin position="29"/>
        <end position="153"/>
    </location>
</feature>
<protein>
    <recommendedName>
        <fullName evidence="3">Saccharopine dehydrogenase NADP binding domain-containing protein</fullName>
    </recommendedName>
</protein>
<gene>
    <name evidence="4" type="ORF">I316_04213</name>
</gene>
<dbReference type="AlphaFoldDB" id="A0A1B9GT66"/>
<evidence type="ECO:0000256" key="1">
    <source>
        <dbReference type="ARBA" id="ARBA00038048"/>
    </source>
</evidence>
<keyword evidence="2" id="KW-1133">Transmembrane helix</keyword>
<dbReference type="GO" id="GO:0005811">
    <property type="term" value="C:lipid droplet"/>
    <property type="evidence" value="ECO:0007669"/>
    <property type="project" value="TreeGrafter"/>
</dbReference>
<dbReference type="PANTHER" id="PTHR12286">
    <property type="entry name" value="SACCHAROPINE DEHYDROGENASE-LIKE OXIDOREDUCTASE"/>
    <property type="match status" value="1"/>
</dbReference>
<reference evidence="4 5" key="1">
    <citation type="submission" date="2013-07" db="EMBL/GenBank/DDBJ databases">
        <title>The Genome Sequence of Cryptococcus heveanensis BCC8398.</title>
        <authorList>
            <consortium name="The Broad Institute Genome Sequencing Platform"/>
            <person name="Cuomo C."/>
            <person name="Litvintseva A."/>
            <person name="Chen Y."/>
            <person name="Heitman J."/>
            <person name="Sun S."/>
            <person name="Springer D."/>
            <person name="Dromer F."/>
            <person name="Young S.K."/>
            <person name="Zeng Q."/>
            <person name="Gargeya S."/>
            <person name="Fitzgerald M."/>
            <person name="Abouelleil A."/>
            <person name="Alvarado L."/>
            <person name="Berlin A.M."/>
            <person name="Chapman S.B."/>
            <person name="Dewar J."/>
            <person name="Goldberg J."/>
            <person name="Griggs A."/>
            <person name="Gujja S."/>
            <person name="Hansen M."/>
            <person name="Howarth C."/>
            <person name="Imamovic A."/>
            <person name="Larimer J."/>
            <person name="McCowan C."/>
            <person name="Murphy C."/>
            <person name="Pearson M."/>
            <person name="Priest M."/>
            <person name="Roberts A."/>
            <person name="Saif S."/>
            <person name="Shea T."/>
            <person name="Sykes S."/>
            <person name="Wortman J."/>
            <person name="Nusbaum C."/>
            <person name="Birren B."/>
        </authorList>
    </citation>
    <scope>NUCLEOTIDE SEQUENCE [LARGE SCALE GENOMIC DNA]</scope>
    <source>
        <strain evidence="4 5">BCC8398</strain>
    </source>
</reference>
<dbReference type="InterPro" id="IPR005097">
    <property type="entry name" value="Sacchrp_dh_NADP-bd"/>
</dbReference>
<dbReference type="PANTHER" id="PTHR12286:SF5">
    <property type="entry name" value="SACCHAROPINE DEHYDROGENASE-LIKE OXIDOREDUCTASE"/>
    <property type="match status" value="1"/>
</dbReference>
<dbReference type="GO" id="GO:0005739">
    <property type="term" value="C:mitochondrion"/>
    <property type="evidence" value="ECO:0007669"/>
    <property type="project" value="TreeGrafter"/>
</dbReference>
<keyword evidence="5" id="KW-1185">Reference proteome</keyword>
<dbReference type="InterPro" id="IPR051276">
    <property type="entry name" value="Saccharopine_DH-like_oxidrdct"/>
</dbReference>
<proteinExistence type="inferred from homology"/>
<dbReference type="GO" id="GO:0009247">
    <property type="term" value="P:glycolipid biosynthetic process"/>
    <property type="evidence" value="ECO:0007669"/>
    <property type="project" value="TreeGrafter"/>
</dbReference>